<feature type="region of interest" description="Disordered" evidence="21">
    <location>
        <begin position="479"/>
        <end position="511"/>
    </location>
</feature>
<dbReference type="Gene3D" id="3.80.10.10">
    <property type="entry name" value="Ribonuclease Inhibitor"/>
    <property type="match status" value="2"/>
</dbReference>
<dbReference type="CDD" id="cd14066">
    <property type="entry name" value="STKc_IRAK"/>
    <property type="match status" value="1"/>
</dbReference>
<dbReference type="SMART" id="SM00369">
    <property type="entry name" value="LRR_TYP"/>
    <property type="match status" value="5"/>
</dbReference>
<evidence type="ECO:0000256" key="7">
    <source>
        <dbReference type="ARBA" id="ARBA00022692"/>
    </source>
</evidence>
<dbReference type="EC" id="2.7.11.1" evidence="3"/>
<evidence type="ECO:0000256" key="8">
    <source>
        <dbReference type="ARBA" id="ARBA00022729"/>
    </source>
</evidence>
<evidence type="ECO:0000256" key="19">
    <source>
        <dbReference type="ARBA" id="ARBA00048679"/>
    </source>
</evidence>
<protein>
    <recommendedName>
        <fullName evidence="3">non-specific serine/threonine protein kinase</fullName>
        <ecNumber evidence="3">2.7.11.1</ecNumber>
    </recommendedName>
</protein>
<dbReference type="GO" id="GO:0005524">
    <property type="term" value="F:ATP binding"/>
    <property type="evidence" value="ECO:0007669"/>
    <property type="project" value="UniProtKB-UniRule"/>
</dbReference>
<comment type="similarity">
    <text evidence="2">Belongs to the protein kinase superfamily. Ser/Thr protein kinase family.</text>
</comment>
<keyword evidence="9" id="KW-0677">Repeat</keyword>
<dbReference type="Pfam" id="PF13855">
    <property type="entry name" value="LRR_8"/>
    <property type="match status" value="1"/>
</dbReference>
<dbReference type="InterPro" id="IPR008271">
    <property type="entry name" value="Ser/Thr_kinase_AS"/>
</dbReference>
<dbReference type="InterPro" id="IPR032675">
    <property type="entry name" value="LRR_dom_sf"/>
</dbReference>
<evidence type="ECO:0000256" key="5">
    <source>
        <dbReference type="ARBA" id="ARBA00022614"/>
    </source>
</evidence>
<feature type="transmembrane region" description="Helical" evidence="22">
    <location>
        <begin position="519"/>
        <end position="539"/>
    </location>
</feature>
<feature type="compositionally biased region" description="Low complexity" evidence="21">
    <location>
        <begin position="939"/>
        <end position="949"/>
    </location>
</feature>
<keyword evidence="11" id="KW-0418">Kinase</keyword>
<keyword evidence="17" id="KW-0325">Glycoprotein</keyword>
<keyword evidence="13 22" id="KW-1133">Transmembrane helix</keyword>
<evidence type="ECO:0000256" key="12">
    <source>
        <dbReference type="ARBA" id="ARBA00022840"/>
    </source>
</evidence>
<dbReference type="FunFam" id="1.10.510.10:FF:000198">
    <property type="entry name" value="receptor protein kinase TMK1"/>
    <property type="match status" value="1"/>
</dbReference>
<evidence type="ECO:0000259" key="23">
    <source>
        <dbReference type="PROSITE" id="PS50011"/>
    </source>
</evidence>
<feature type="binding site" evidence="20">
    <location>
        <position position="646"/>
    </location>
    <ligand>
        <name>ATP</name>
        <dbReference type="ChEBI" id="CHEBI:30616"/>
    </ligand>
</feature>
<name>A0A8B8QYK5_9MYRT</name>
<dbReference type="PANTHER" id="PTHR47986">
    <property type="entry name" value="OSJNBA0070M12.3 PROTEIN"/>
    <property type="match status" value="1"/>
</dbReference>
<evidence type="ECO:0000256" key="10">
    <source>
        <dbReference type="ARBA" id="ARBA00022741"/>
    </source>
</evidence>
<dbReference type="PROSITE" id="PS00108">
    <property type="entry name" value="PROTEIN_KINASE_ST"/>
    <property type="match status" value="1"/>
</dbReference>
<dbReference type="Pfam" id="PF08263">
    <property type="entry name" value="LRRNT_2"/>
    <property type="match status" value="2"/>
</dbReference>
<evidence type="ECO:0000313" key="24">
    <source>
        <dbReference type="Proteomes" id="UP000827889"/>
    </source>
</evidence>
<feature type="compositionally biased region" description="Polar residues" evidence="21">
    <location>
        <begin position="961"/>
        <end position="971"/>
    </location>
</feature>
<dbReference type="SUPFAM" id="SSF52058">
    <property type="entry name" value="L domain-like"/>
    <property type="match status" value="1"/>
</dbReference>
<organism evidence="24 25">
    <name type="scientific">Rhodamnia argentea</name>
    <dbReference type="NCBI Taxonomy" id="178133"/>
    <lineage>
        <taxon>Eukaryota</taxon>
        <taxon>Viridiplantae</taxon>
        <taxon>Streptophyta</taxon>
        <taxon>Embryophyta</taxon>
        <taxon>Tracheophyta</taxon>
        <taxon>Spermatophyta</taxon>
        <taxon>Magnoliopsida</taxon>
        <taxon>eudicotyledons</taxon>
        <taxon>Gunneridae</taxon>
        <taxon>Pentapetalae</taxon>
        <taxon>rosids</taxon>
        <taxon>malvids</taxon>
        <taxon>Myrtales</taxon>
        <taxon>Myrtaceae</taxon>
        <taxon>Myrtoideae</taxon>
        <taxon>Myrteae</taxon>
        <taxon>Australasian group</taxon>
        <taxon>Rhodamnia</taxon>
    </lineage>
</organism>
<comment type="catalytic activity">
    <reaction evidence="18">
        <text>L-threonyl-[protein] + ATP = O-phospho-L-threonyl-[protein] + ADP + H(+)</text>
        <dbReference type="Rhea" id="RHEA:46608"/>
        <dbReference type="Rhea" id="RHEA-COMP:11060"/>
        <dbReference type="Rhea" id="RHEA-COMP:11605"/>
        <dbReference type="ChEBI" id="CHEBI:15378"/>
        <dbReference type="ChEBI" id="CHEBI:30013"/>
        <dbReference type="ChEBI" id="CHEBI:30616"/>
        <dbReference type="ChEBI" id="CHEBI:61977"/>
        <dbReference type="ChEBI" id="CHEBI:456216"/>
        <dbReference type="EC" id="2.7.11.1"/>
    </reaction>
</comment>
<dbReference type="InterPro" id="IPR011009">
    <property type="entry name" value="Kinase-like_dom_sf"/>
</dbReference>
<feature type="compositionally biased region" description="Low complexity" evidence="21">
    <location>
        <begin position="575"/>
        <end position="588"/>
    </location>
</feature>
<evidence type="ECO:0000256" key="9">
    <source>
        <dbReference type="ARBA" id="ARBA00022737"/>
    </source>
</evidence>
<dbReference type="Proteomes" id="UP000827889">
    <property type="component" value="Chromosome 6"/>
</dbReference>
<dbReference type="RefSeq" id="XP_030552296.1">
    <property type="nucleotide sequence ID" value="XM_030696436.2"/>
</dbReference>
<keyword evidence="8" id="KW-0732">Signal</keyword>
<dbReference type="InterPro" id="IPR052422">
    <property type="entry name" value="Auxin_Ser/Thr_Kinase"/>
</dbReference>
<evidence type="ECO:0000256" key="15">
    <source>
        <dbReference type="ARBA" id="ARBA00023157"/>
    </source>
</evidence>
<dbReference type="FunFam" id="3.80.10.10:FF:000190">
    <property type="entry name" value="Receptor-like kinase TMK4"/>
    <property type="match status" value="1"/>
</dbReference>
<comment type="catalytic activity">
    <reaction evidence="19">
        <text>L-seryl-[protein] + ATP = O-phospho-L-seryl-[protein] + ADP + H(+)</text>
        <dbReference type="Rhea" id="RHEA:17989"/>
        <dbReference type="Rhea" id="RHEA-COMP:9863"/>
        <dbReference type="Rhea" id="RHEA-COMP:11604"/>
        <dbReference type="ChEBI" id="CHEBI:15378"/>
        <dbReference type="ChEBI" id="CHEBI:29999"/>
        <dbReference type="ChEBI" id="CHEBI:30616"/>
        <dbReference type="ChEBI" id="CHEBI:83421"/>
        <dbReference type="ChEBI" id="CHEBI:456216"/>
        <dbReference type="EC" id="2.7.11.1"/>
    </reaction>
</comment>
<accession>A0A8B8QYK5</accession>
<dbReference type="PROSITE" id="PS00107">
    <property type="entry name" value="PROTEIN_KINASE_ATP"/>
    <property type="match status" value="1"/>
</dbReference>
<dbReference type="SUPFAM" id="SSF56112">
    <property type="entry name" value="Protein kinase-like (PK-like)"/>
    <property type="match status" value="1"/>
</dbReference>
<dbReference type="SMART" id="SM00220">
    <property type="entry name" value="S_TKc"/>
    <property type="match status" value="1"/>
</dbReference>
<keyword evidence="16" id="KW-0675">Receptor</keyword>
<dbReference type="Gene3D" id="1.10.510.10">
    <property type="entry name" value="Transferase(Phosphotransferase) domain 1"/>
    <property type="match status" value="1"/>
</dbReference>
<evidence type="ECO:0000256" key="21">
    <source>
        <dbReference type="SAM" id="MobiDB-lite"/>
    </source>
</evidence>
<keyword evidence="12 20" id="KW-0067">ATP-binding</keyword>
<evidence type="ECO:0000256" key="18">
    <source>
        <dbReference type="ARBA" id="ARBA00047899"/>
    </source>
</evidence>
<evidence type="ECO:0000256" key="6">
    <source>
        <dbReference type="ARBA" id="ARBA00022679"/>
    </source>
</evidence>
<dbReference type="AlphaFoldDB" id="A0A8B8QYK5"/>
<gene>
    <name evidence="25" type="primary">LOC115756598</name>
</gene>
<evidence type="ECO:0000256" key="20">
    <source>
        <dbReference type="PROSITE-ProRule" id="PRU10141"/>
    </source>
</evidence>
<sequence>MPRMSPKKASVKDPPPFSLAFPAVSRENQRRPQMGRRVLALLTVPLLLCLTASAQTQQSDVLAMQALKKSLKLPSSLDWSNPDPCLWAQVGCSGNRVTRIQIGNLGLTGTLPLELPNLTSLVRFEVMRNQLTGDLPSFAGLAQLQVLLLHTNAFSSIPSGFFSGMSALQAVDLSYNNFAPWAIPDTLRDCTALQNFSANGANVNGKIPDFINEQNFPGMIELQLALNNLEGGLPSSFSGSPIQILWLNGKSGNSNLNGTIDVIANMTELGQVWLHGNQFTGPIPDVSNLKNLWDFSVRDNQLTGVVPESLVKLPSLKVVNLTNNLLQGPTPAFDSKAVQVDMVGGKSFCTSSPGTPCDPIVNILLSIAQPMGYPVKFAQDWQGNDACESGNAWTGITCSGGNITVINFQNMGLSGTISPEYSQLTSLQRLLLSKNNLTGTIPDELVRLPNLKELDVSNNDLSGNVPTFRRNVNIITAGNRNIGKNTPAPPGTPGSATTPPGPGGGGSISDKKKSSIARIVVPLVGGASVIALLGLLFWYRKRPKSSGKVQSPNNGMVIHPRHSGDQNGVKITVAGSSANGGSSESHSQGSGGTGDIHVVEAGNMVISIQVLRNVTNNFSQDNILGRGGFGTVYKGELHDGTKIAVKRMESSVISEKGLNEFMSEIAVLTKVRHRHLVALLGYCLEGNERLLVYEYMPQGTLSRHLFNWKEEGLKPLEWTRRLSIALDVARGVEYLHGLAHQTFIHRDLKPSNILLGDDMRAKVSDFGLVRLAPEGKGSIETRLAGTFGYLAPEYAVTGRVTTKVDVFSFGVILMEMITGRRALDETQPEDSVHLVTWFRRMHLNKDTFRKAIDPIINLDEETLASISTIAELAGHCCGREPYQRPDMGHTVSVLSSLVELWKPSEPDSEDIYGIDLDMTLPQALKKWQAYEGNSNIDESSSSYLASGGSTQTSIPMRPSGFASSFTSADGR</sequence>
<dbReference type="InterPro" id="IPR001611">
    <property type="entry name" value="Leu-rich_rpt"/>
</dbReference>
<evidence type="ECO:0000256" key="3">
    <source>
        <dbReference type="ARBA" id="ARBA00012513"/>
    </source>
</evidence>
<dbReference type="GeneID" id="115756598"/>
<evidence type="ECO:0000256" key="17">
    <source>
        <dbReference type="ARBA" id="ARBA00023180"/>
    </source>
</evidence>
<dbReference type="KEGG" id="rarg:115756598"/>
<dbReference type="InterPro" id="IPR001245">
    <property type="entry name" value="Ser-Thr/Tyr_kinase_cat_dom"/>
</dbReference>
<dbReference type="GO" id="GO:0004674">
    <property type="term" value="F:protein serine/threonine kinase activity"/>
    <property type="evidence" value="ECO:0007669"/>
    <property type="project" value="UniProtKB-KW"/>
</dbReference>
<evidence type="ECO:0000256" key="22">
    <source>
        <dbReference type="SAM" id="Phobius"/>
    </source>
</evidence>
<evidence type="ECO:0000256" key="4">
    <source>
        <dbReference type="ARBA" id="ARBA00022527"/>
    </source>
</evidence>
<dbReference type="InterPro" id="IPR000719">
    <property type="entry name" value="Prot_kinase_dom"/>
</dbReference>
<evidence type="ECO:0000313" key="25">
    <source>
        <dbReference type="RefSeq" id="XP_030552296.1"/>
    </source>
</evidence>
<keyword evidence="14 22" id="KW-0472">Membrane</keyword>
<keyword evidence="6" id="KW-0808">Transferase</keyword>
<feature type="domain" description="Protein kinase" evidence="23">
    <location>
        <begin position="618"/>
        <end position="898"/>
    </location>
</feature>
<keyword evidence="15" id="KW-1015">Disulfide bond</keyword>
<dbReference type="FunFam" id="3.80.10.10:FF:000129">
    <property type="entry name" value="Leucine-rich repeat receptor-like kinase"/>
    <property type="match status" value="1"/>
</dbReference>
<keyword evidence="24" id="KW-1185">Reference proteome</keyword>
<evidence type="ECO:0000256" key="14">
    <source>
        <dbReference type="ARBA" id="ARBA00023136"/>
    </source>
</evidence>
<proteinExistence type="inferred from homology"/>
<evidence type="ECO:0000256" key="1">
    <source>
        <dbReference type="ARBA" id="ARBA00004167"/>
    </source>
</evidence>
<dbReference type="InterPro" id="IPR013210">
    <property type="entry name" value="LRR_N_plant-typ"/>
</dbReference>
<evidence type="ECO:0000256" key="13">
    <source>
        <dbReference type="ARBA" id="ARBA00022989"/>
    </source>
</evidence>
<dbReference type="InterPro" id="IPR003591">
    <property type="entry name" value="Leu-rich_rpt_typical-subtyp"/>
</dbReference>
<dbReference type="FunFam" id="3.30.200.20:FF:000226">
    <property type="entry name" value="receptor protein kinase TMK1"/>
    <property type="match status" value="1"/>
</dbReference>
<dbReference type="Pfam" id="PF07714">
    <property type="entry name" value="PK_Tyr_Ser-Thr"/>
    <property type="match status" value="1"/>
</dbReference>
<dbReference type="InterPro" id="IPR017441">
    <property type="entry name" value="Protein_kinase_ATP_BS"/>
</dbReference>
<dbReference type="Gene3D" id="3.30.200.20">
    <property type="entry name" value="Phosphorylase Kinase, domain 1"/>
    <property type="match status" value="1"/>
</dbReference>
<evidence type="ECO:0000256" key="16">
    <source>
        <dbReference type="ARBA" id="ARBA00023170"/>
    </source>
</evidence>
<dbReference type="GO" id="GO:0016020">
    <property type="term" value="C:membrane"/>
    <property type="evidence" value="ECO:0007669"/>
    <property type="project" value="UniProtKB-SubCell"/>
</dbReference>
<evidence type="ECO:0000256" key="2">
    <source>
        <dbReference type="ARBA" id="ARBA00008684"/>
    </source>
</evidence>
<evidence type="ECO:0000256" key="11">
    <source>
        <dbReference type="ARBA" id="ARBA00022777"/>
    </source>
</evidence>
<keyword evidence="7 22" id="KW-0812">Transmembrane</keyword>
<dbReference type="OrthoDB" id="1607253at2759"/>
<reference evidence="25" key="1">
    <citation type="submission" date="2025-08" db="UniProtKB">
        <authorList>
            <consortium name="RefSeq"/>
        </authorList>
    </citation>
    <scope>IDENTIFICATION</scope>
    <source>
        <tissue evidence="25">Leaf</tissue>
    </source>
</reference>
<keyword evidence="10 20" id="KW-0547">Nucleotide-binding</keyword>
<comment type="subcellular location">
    <subcellularLocation>
        <location evidence="1">Membrane</location>
        <topology evidence="1">Single-pass membrane protein</topology>
    </subcellularLocation>
</comment>
<dbReference type="PROSITE" id="PS50011">
    <property type="entry name" value="PROTEIN_KINASE_DOM"/>
    <property type="match status" value="1"/>
</dbReference>
<feature type="region of interest" description="Disordered" evidence="21">
    <location>
        <begin position="938"/>
        <end position="971"/>
    </location>
</feature>
<keyword evidence="4" id="KW-0723">Serine/threonine-protein kinase</keyword>
<feature type="region of interest" description="Disordered" evidence="21">
    <location>
        <begin position="544"/>
        <end position="594"/>
    </location>
</feature>
<keyword evidence="5" id="KW-0433">Leucine-rich repeat</keyword>
<dbReference type="PANTHER" id="PTHR47986:SF34">
    <property type="entry name" value="RECEPTOR-LIKE KINASE TMK2"/>
    <property type="match status" value="1"/>
</dbReference>